<keyword evidence="3" id="KW-0804">Transcription</keyword>
<evidence type="ECO:0000313" key="5">
    <source>
        <dbReference type="EMBL" id="VAV92708.1"/>
    </source>
</evidence>
<sequence length="230" mass="26074">MVQIACIENYASSNSLANKAWRNKPTINSFPQDTVLDQQAFQNLPILMISKGVIGLQHTLGDGRQTISIVYFAGEVIDFRHLGSVSGRAICLLPVIVKLFNGEDYDRMQRQDQEFQQEQSAISARQLFYASQHSIDLARKSAVEKLASFILENRKRANLGRALTVHLKLRRTDIADYMGLRAETLSRAFSKLKNMRLITYSDADEIHITNEPMLRQLANGKPLHLKVNMQ</sequence>
<reference evidence="5" key="1">
    <citation type="submission" date="2018-06" db="EMBL/GenBank/DDBJ databases">
        <authorList>
            <person name="Zhirakovskaya E."/>
        </authorList>
    </citation>
    <scope>NUCLEOTIDE SEQUENCE</scope>
</reference>
<dbReference type="InterPro" id="IPR036390">
    <property type="entry name" value="WH_DNA-bd_sf"/>
</dbReference>
<keyword evidence="1" id="KW-0805">Transcription regulation</keyword>
<dbReference type="InterPro" id="IPR012318">
    <property type="entry name" value="HTH_CRP"/>
</dbReference>
<dbReference type="GO" id="GO:0006355">
    <property type="term" value="P:regulation of DNA-templated transcription"/>
    <property type="evidence" value="ECO:0007669"/>
    <property type="project" value="InterPro"/>
</dbReference>
<accession>A0A3B0RWE7</accession>
<protein>
    <recommendedName>
        <fullName evidence="4">HTH crp-type domain-containing protein</fullName>
    </recommendedName>
</protein>
<evidence type="ECO:0000259" key="4">
    <source>
        <dbReference type="PROSITE" id="PS51063"/>
    </source>
</evidence>
<evidence type="ECO:0000256" key="3">
    <source>
        <dbReference type="ARBA" id="ARBA00023163"/>
    </source>
</evidence>
<evidence type="ECO:0000256" key="2">
    <source>
        <dbReference type="ARBA" id="ARBA00023125"/>
    </source>
</evidence>
<gene>
    <name evidence="5" type="ORF">MNBD_ALPHA08-2226</name>
</gene>
<dbReference type="SUPFAM" id="SSF46785">
    <property type="entry name" value="Winged helix' DNA-binding domain"/>
    <property type="match status" value="1"/>
</dbReference>
<dbReference type="Gene3D" id="2.60.120.10">
    <property type="entry name" value="Jelly Rolls"/>
    <property type="match status" value="1"/>
</dbReference>
<dbReference type="PRINTS" id="PR00034">
    <property type="entry name" value="HTHCRP"/>
</dbReference>
<feature type="domain" description="HTH crp-type" evidence="4">
    <location>
        <begin position="140"/>
        <end position="212"/>
    </location>
</feature>
<dbReference type="InterPro" id="IPR018490">
    <property type="entry name" value="cNMP-bd_dom_sf"/>
</dbReference>
<dbReference type="PROSITE" id="PS51063">
    <property type="entry name" value="HTH_CRP_2"/>
    <property type="match status" value="1"/>
</dbReference>
<dbReference type="EMBL" id="UOEC01000103">
    <property type="protein sequence ID" value="VAV92708.1"/>
    <property type="molecule type" value="Genomic_DNA"/>
</dbReference>
<proteinExistence type="predicted"/>
<dbReference type="Pfam" id="PF13545">
    <property type="entry name" value="HTH_Crp_2"/>
    <property type="match status" value="1"/>
</dbReference>
<name>A0A3B0RWE7_9ZZZZ</name>
<dbReference type="SMART" id="SM00419">
    <property type="entry name" value="HTH_CRP"/>
    <property type="match status" value="1"/>
</dbReference>
<organism evidence="5">
    <name type="scientific">hydrothermal vent metagenome</name>
    <dbReference type="NCBI Taxonomy" id="652676"/>
    <lineage>
        <taxon>unclassified sequences</taxon>
        <taxon>metagenomes</taxon>
        <taxon>ecological metagenomes</taxon>
    </lineage>
</organism>
<keyword evidence="2" id="KW-0238">DNA-binding</keyword>
<dbReference type="InterPro" id="IPR014710">
    <property type="entry name" value="RmlC-like_jellyroll"/>
</dbReference>
<dbReference type="GO" id="GO:0003677">
    <property type="term" value="F:DNA binding"/>
    <property type="evidence" value="ECO:0007669"/>
    <property type="project" value="UniProtKB-KW"/>
</dbReference>
<dbReference type="SUPFAM" id="SSF51206">
    <property type="entry name" value="cAMP-binding domain-like"/>
    <property type="match status" value="1"/>
</dbReference>
<evidence type="ECO:0000256" key="1">
    <source>
        <dbReference type="ARBA" id="ARBA00023015"/>
    </source>
</evidence>
<dbReference type="AlphaFoldDB" id="A0A3B0RWE7"/>